<comment type="caution">
    <text evidence="1">The sequence shown here is derived from an EMBL/GenBank/DDBJ whole genome shotgun (WGS) entry which is preliminary data.</text>
</comment>
<dbReference type="Proteomes" id="UP000634136">
    <property type="component" value="Unassembled WGS sequence"/>
</dbReference>
<evidence type="ECO:0000313" key="2">
    <source>
        <dbReference type="Proteomes" id="UP000634136"/>
    </source>
</evidence>
<protein>
    <submittedName>
        <fullName evidence="1">Uncharacterized protein</fullName>
    </submittedName>
</protein>
<sequence length="170" mass="18481">MRAWWSYNIHFPTSVTVFGRVIIYGMLRGIWPPISTCVRIRMFRTWLVIWPYDIHTPNVQPNMFMGGVVLGHDAWAFAGNKKEGSALDSPFGGRIGCSGGLNLPLFAHAYTFSIALTVAGYTLACSQASSSPSHCVSLLIVVVLEDATLVDWASPGLPETCGQYSSPPTG</sequence>
<gene>
    <name evidence="1" type="ORF">G2W53_001508</name>
</gene>
<dbReference type="AlphaFoldDB" id="A0A834XJU0"/>
<evidence type="ECO:0000313" key="1">
    <source>
        <dbReference type="EMBL" id="KAF7844603.1"/>
    </source>
</evidence>
<proteinExistence type="predicted"/>
<dbReference type="EMBL" id="JAAIUW010000001">
    <property type="protein sequence ID" value="KAF7844603.1"/>
    <property type="molecule type" value="Genomic_DNA"/>
</dbReference>
<organism evidence="1 2">
    <name type="scientific">Senna tora</name>
    <dbReference type="NCBI Taxonomy" id="362788"/>
    <lineage>
        <taxon>Eukaryota</taxon>
        <taxon>Viridiplantae</taxon>
        <taxon>Streptophyta</taxon>
        <taxon>Embryophyta</taxon>
        <taxon>Tracheophyta</taxon>
        <taxon>Spermatophyta</taxon>
        <taxon>Magnoliopsida</taxon>
        <taxon>eudicotyledons</taxon>
        <taxon>Gunneridae</taxon>
        <taxon>Pentapetalae</taxon>
        <taxon>rosids</taxon>
        <taxon>fabids</taxon>
        <taxon>Fabales</taxon>
        <taxon>Fabaceae</taxon>
        <taxon>Caesalpinioideae</taxon>
        <taxon>Cassia clade</taxon>
        <taxon>Senna</taxon>
    </lineage>
</organism>
<name>A0A834XJU0_9FABA</name>
<keyword evidence="2" id="KW-1185">Reference proteome</keyword>
<accession>A0A834XJU0</accession>
<reference evidence="1" key="1">
    <citation type="submission" date="2020-09" db="EMBL/GenBank/DDBJ databases">
        <title>Genome-Enabled Discovery of Anthraquinone Biosynthesis in Senna tora.</title>
        <authorList>
            <person name="Kang S.-H."/>
            <person name="Pandey R.P."/>
            <person name="Lee C.-M."/>
            <person name="Sim J.-S."/>
            <person name="Jeong J.-T."/>
            <person name="Choi B.-S."/>
            <person name="Jung M."/>
            <person name="Ginzburg D."/>
            <person name="Zhao K."/>
            <person name="Won S.Y."/>
            <person name="Oh T.-J."/>
            <person name="Yu Y."/>
            <person name="Kim N.-H."/>
            <person name="Lee O.R."/>
            <person name="Lee T.-H."/>
            <person name="Bashyal P."/>
            <person name="Kim T.-S."/>
            <person name="Lee W.-H."/>
            <person name="Kawkins C."/>
            <person name="Kim C.-K."/>
            <person name="Kim J.S."/>
            <person name="Ahn B.O."/>
            <person name="Rhee S.Y."/>
            <person name="Sohng J.K."/>
        </authorList>
    </citation>
    <scope>NUCLEOTIDE SEQUENCE</scope>
    <source>
        <tissue evidence="1">Leaf</tissue>
    </source>
</reference>